<dbReference type="EMBL" id="CAMAPE010000022">
    <property type="protein sequence ID" value="CAH9090248.1"/>
    <property type="molecule type" value="Genomic_DNA"/>
</dbReference>
<name>A0A9P1E9T7_CUSEU</name>
<sequence length="115" mass="12967">MAQTLEALRRMGCPPATEYRDERSQTLLRRIIYPPRIFRCGILTENLPVTGASSRKMTVRCGGVRRSLDLVVAAWLLAQDCRSRDRRVKSLKTVLLDAKIKKVIGPWLIAAGCEN</sequence>
<reference evidence="1" key="1">
    <citation type="submission" date="2022-07" db="EMBL/GenBank/DDBJ databases">
        <authorList>
            <person name="Macas J."/>
            <person name="Novak P."/>
            <person name="Neumann P."/>
        </authorList>
    </citation>
    <scope>NUCLEOTIDE SEQUENCE</scope>
</reference>
<evidence type="ECO:0000313" key="1">
    <source>
        <dbReference type="EMBL" id="CAH9090248.1"/>
    </source>
</evidence>
<dbReference type="AlphaFoldDB" id="A0A9P1E9T7"/>
<protein>
    <submittedName>
        <fullName evidence="1">Uncharacterized protein</fullName>
    </submittedName>
</protein>
<accession>A0A9P1E9T7</accession>
<comment type="caution">
    <text evidence="1">The sequence shown here is derived from an EMBL/GenBank/DDBJ whole genome shotgun (WGS) entry which is preliminary data.</text>
</comment>
<evidence type="ECO:0000313" key="2">
    <source>
        <dbReference type="Proteomes" id="UP001152484"/>
    </source>
</evidence>
<proteinExistence type="predicted"/>
<organism evidence="1 2">
    <name type="scientific">Cuscuta europaea</name>
    <name type="common">European dodder</name>
    <dbReference type="NCBI Taxonomy" id="41803"/>
    <lineage>
        <taxon>Eukaryota</taxon>
        <taxon>Viridiplantae</taxon>
        <taxon>Streptophyta</taxon>
        <taxon>Embryophyta</taxon>
        <taxon>Tracheophyta</taxon>
        <taxon>Spermatophyta</taxon>
        <taxon>Magnoliopsida</taxon>
        <taxon>eudicotyledons</taxon>
        <taxon>Gunneridae</taxon>
        <taxon>Pentapetalae</taxon>
        <taxon>asterids</taxon>
        <taxon>lamiids</taxon>
        <taxon>Solanales</taxon>
        <taxon>Convolvulaceae</taxon>
        <taxon>Cuscuteae</taxon>
        <taxon>Cuscuta</taxon>
        <taxon>Cuscuta subgen. Cuscuta</taxon>
    </lineage>
</organism>
<gene>
    <name evidence="1" type="ORF">CEURO_LOCUS11163</name>
</gene>
<dbReference type="Proteomes" id="UP001152484">
    <property type="component" value="Unassembled WGS sequence"/>
</dbReference>
<keyword evidence="2" id="KW-1185">Reference proteome</keyword>